<dbReference type="Pfam" id="PF00566">
    <property type="entry name" value="RabGAP-TBC"/>
    <property type="match status" value="1"/>
</dbReference>
<organism evidence="4 5">
    <name type="scientific">Synaphobranchus kaupii</name>
    <name type="common">Kaup's arrowtooth eel</name>
    <dbReference type="NCBI Taxonomy" id="118154"/>
    <lineage>
        <taxon>Eukaryota</taxon>
        <taxon>Metazoa</taxon>
        <taxon>Chordata</taxon>
        <taxon>Craniata</taxon>
        <taxon>Vertebrata</taxon>
        <taxon>Euteleostomi</taxon>
        <taxon>Actinopterygii</taxon>
        <taxon>Neopterygii</taxon>
        <taxon>Teleostei</taxon>
        <taxon>Anguilliformes</taxon>
        <taxon>Synaphobranchidae</taxon>
        <taxon>Synaphobranchus</taxon>
    </lineage>
</organism>
<feature type="compositionally biased region" description="Basic and acidic residues" evidence="2">
    <location>
        <begin position="1185"/>
        <end position="1211"/>
    </location>
</feature>
<dbReference type="PANTHER" id="PTHR47219:SF4">
    <property type="entry name" value="TBC1 DOMAIN FAMILY MEMBER 10A"/>
    <property type="match status" value="1"/>
</dbReference>
<dbReference type="InterPro" id="IPR035969">
    <property type="entry name" value="Rab-GAP_TBC_sf"/>
</dbReference>
<feature type="region of interest" description="Disordered" evidence="2">
    <location>
        <begin position="815"/>
        <end position="1257"/>
    </location>
</feature>
<feature type="compositionally biased region" description="Low complexity" evidence="2">
    <location>
        <begin position="886"/>
        <end position="896"/>
    </location>
</feature>
<dbReference type="FunFam" id="1.10.472.80:FF:000008">
    <property type="entry name" value="TBC1 domain family member 10A"/>
    <property type="match status" value="1"/>
</dbReference>
<feature type="compositionally biased region" description="Low complexity" evidence="2">
    <location>
        <begin position="863"/>
        <end position="872"/>
    </location>
</feature>
<feature type="domain" description="Rab-GAP TBC" evidence="3">
    <location>
        <begin position="88"/>
        <end position="276"/>
    </location>
</feature>
<feature type="region of interest" description="Disordered" evidence="2">
    <location>
        <begin position="1"/>
        <end position="22"/>
    </location>
</feature>
<feature type="compositionally biased region" description="Low complexity" evidence="2">
    <location>
        <begin position="392"/>
        <end position="407"/>
    </location>
</feature>
<name>A0A9Q1GF71_SYNKA</name>
<feature type="compositionally biased region" description="Low complexity" evidence="2">
    <location>
        <begin position="554"/>
        <end position="563"/>
    </location>
</feature>
<feature type="region of interest" description="Disordered" evidence="2">
    <location>
        <begin position="376"/>
        <end position="454"/>
    </location>
</feature>
<dbReference type="FunFam" id="1.10.10.750:FF:000001">
    <property type="entry name" value="TBC1 domain family member 10A"/>
    <property type="match status" value="1"/>
</dbReference>
<feature type="compositionally biased region" description="Polar residues" evidence="2">
    <location>
        <begin position="1235"/>
        <end position="1248"/>
    </location>
</feature>
<accession>A0A9Q1GF71</accession>
<evidence type="ECO:0000313" key="5">
    <source>
        <dbReference type="Proteomes" id="UP001152622"/>
    </source>
</evidence>
<dbReference type="SUPFAM" id="SSF47923">
    <property type="entry name" value="Ypt/Rab-GAP domain of gyp1p"/>
    <property type="match status" value="2"/>
</dbReference>
<gene>
    <name evidence="4" type="ORF">SKAU_G00031670</name>
</gene>
<evidence type="ECO:0000256" key="2">
    <source>
        <dbReference type="SAM" id="MobiDB-lite"/>
    </source>
</evidence>
<protein>
    <recommendedName>
        <fullName evidence="3">Rab-GAP TBC domain-containing protein</fullName>
    </recommendedName>
</protein>
<evidence type="ECO:0000313" key="4">
    <source>
        <dbReference type="EMBL" id="KAJ8382389.1"/>
    </source>
</evidence>
<dbReference type="Proteomes" id="UP001152622">
    <property type="component" value="Chromosome 1"/>
</dbReference>
<feature type="compositionally biased region" description="Polar residues" evidence="2">
    <location>
        <begin position="628"/>
        <end position="667"/>
    </location>
</feature>
<keyword evidence="1" id="KW-0343">GTPase activation</keyword>
<proteinExistence type="predicted"/>
<sequence>MEPMSTQVDPNSEDSSGSDTMSLLSVGVPATETDRFGFILGTGSTVGTEGPPPEVVRQRETKWLNIISQWDRILLKKTNKVKEQCRKGIPASLRARCWPLLCRAMERMNKNKTLYQTLDSSPALQSWVDVIERDIDRQFPFHEMFLSRDGHGQQGLFRVLKAYTQFRPDEGYCQGQGPVAAVLLMNMPAEEAFWCLVQISEQYLPGYYSPLLEGVLFDAGVLSGVLRRACPSAHRHLHKHGVEPLMFATDWLMCLYTRHLPFNTLLRVWDLFFCYGVRVLFQVAVALVRRALGRQDQREDCEGQMETLERLRGIKAQVPQEDNAFIEEVCSVPLSGRDLERETERELERWRKERPSSTFDPRRRCHGYRAAWVKGRETEDQRERAERERGNLSLPLLRSPSSLSPSLLRKRWKRASRTEAGEREGGGAEAREREKRAERCRREEEEEEAQRDTAGHRVPLECPSMSMAEPYGANTSPVQGHMSGDRPKGRVGGCTQGGGANTEAITYTMVRPSPETPRLAVSTETNPGFDNTEGSAMLNQAHTDFPEGPGGSTEPGTTSRTSTVAQQRATEAASGCPQDRGDMVESPEIDFEQKDGVGACKETAERSGGTAKPLIGSEPEHTDEDCSTKATASNQNLGIQEPQGSDQPTLSSPGGLEPSNQLPVNQGGSLGNGHQGEKDSSGHSGGEISEQLEDSGTLELQGEHSSDTAQTGLPANHSPAGDHTAPQQGEVEEGNQPGSFLLGESRKIEQAPNGATEAGQEGADQSLSPTGCGGSPVIPMLDQVEESGSQQRVVSDPQLPTRALSITEAVPFGFAHCQDSTAGPTSETLPDDRGGVSEHPPSPLVWAGQTEGEGDARQEEAQPTGTDPTTPGCDLVSPEDQGGSGETSPSTGPCPGAEKGNVVYRQRRTPCGRTPRSRTLSEDTFRDPNHGGSETIPTNGPSDHPPQNKPYDSSHQEETNPHLTSDPSLQEMNMPHPPSDPSHRNKTKPHLPSDPSLQDKTKPHPPSDPSHQEMNMPHPPSDPSHRNKTKPHLPSDPSLQDKTKPHLPSDPSHRNKTKPHPPSNPSHQEMNRPHPPSDPSHQEMNMPHPQSDPSHQDISRPLPESNQVDTPRRFALFRMLRGDRPKNRRGGDGGGMDKKASSPKMTVPTILIQDFSDGVGPGVAGAESRVAGDGLSSKERRQKRREQERREREEEKARKKREKEMEKEKGRERKKPQTRGKSFHAHSGKCDVSPAGNNSSKTPGSKRNSAPFFDTYF</sequence>
<dbReference type="OrthoDB" id="159449at2759"/>
<feature type="compositionally biased region" description="Basic and acidic residues" evidence="2">
    <location>
        <begin position="919"/>
        <end position="929"/>
    </location>
</feature>
<keyword evidence="5" id="KW-1185">Reference proteome</keyword>
<dbReference type="InterPro" id="IPR050302">
    <property type="entry name" value="Rab_GAP_TBC_domain"/>
</dbReference>
<evidence type="ECO:0000259" key="3">
    <source>
        <dbReference type="PROSITE" id="PS50086"/>
    </source>
</evidence>
<feature type="compositionally biased region" description="Polar residues" evidence="2">
    <location>
        <begin position="522"/>
        <end position="542"/>
    </location>
</feature>
<feature type="compositionally biased region" description="Basic and acidic residues" evidence="2">
    <location>
        <begin position="618"/>
        <end position="627"/>
    </location>
</feature>
<feature type="compositionally biased region" description="Polar residues" evidence="2">
    <location>
        <begin position="818"/>
        <end position="828"/>
    </location>
</feature>
<feature type="compositionally biased region" description="Basic and acidic residues" evidence="2">
    <location>
        <begin position="376"/>
        <end position="390"/>
    </location>
</feature>
<dbReference type="FunFam" id="1.10.8.270:FF:000007">
    <property type="entry name" value="TBC1 domain family member 10A"/>
    <property type="match status" value="1"/>
</dbReference>
<dbReference type="PROSITE" id="PS50086">
    <property type="entry name" value="TBC_RABGAP"/>
    <property type="match status" value="1"/>
</dbReference>
<feature type="region of interest" description="Disordered" evidence="2">
    <location>
        <begin position="511"/>
        <end position="800"/>
    </location>
</feature>
<feature type="compositionally biased region" description="Basic and acidic residues" evidence="2">
    <location>
        <begin position="1120"/>
        <end position="1140"/>
    </location>
</feature>
<dbReference type="Gene3D" id="1.10.472.80">
    <property type="entry name" value="Ypt/Rab-GAP domain of gyp1p, domain 3"/>
    <property type="match status" value="1"/>
</dbReference>
<feature type="compositionally biased region" description="Polar residues" evidence="2">
    <location>
        <begin position="961"/>
        <end position="971"/>
    </location>
</feature>
<dbReference type="AlphaFoldDB" id="A0A9Q1GF71"/>
<dbReference type="GO" id="GO:0005096">
    <property type="term" value="F:GTPase activator activity"/>
    <property type="evidence" value="ECO:0007669"/>
    <property type="project" value="UniProtKB-KW"/>
</dbReference>
<dbReference type="InterPro" id="IPR000195">
    <property type="entry name" value="Rab-GAP-TBC_dom"/>
</dbReference>
<feature type="compositionally biased region" description="Basic and acidic residues" evidence="2">
    <location>
        <begin position="416"/>
        <end position="443"/>
    </location>
</feature>
<feature type="compositionally biased region" description="Basic residues" evidence="2">
    <location>
        <begin position="1212"/>
        <end position="1227"/>
    </location>
</feature>
<dbReference type="GO" id="GO:0005886">
    <property type="term" value="C:plasma membrane"/>
    <property type="evidence" value="ECO:0007669"/>
    <property type="project" value="UniProtKB-ARBA"/>
</dbReference>
<dbReference type="PANTHER" id="PTHR47219">
    <property type="entry name" value="RAB GTPASE-ACTIVATING PROTEIN 1-LIKE"/>
    <property type="match status" value="1"/>
</dbReference>
<dbReference type="SMART" id="SM00164">
    <property type="entry name" value="TBC"/>
    <property type="match status" value="1"/>
</dbReference>
<dbReference type="GO" id="GO:0031267">
    <property type="term" value="F:small GTPase binding"/>
    <property type="evidence" value="ECO:0007669"/>
    <property type="project" value="TreeGrafter"/>
</dbReference>
<evidence type="ECO:0000256" key="1">
    <source>
        <dbReference type="ARBA" id="ARBA00022468"/>
    </source>
</evidence>
<reference evidence="4" key="1">
    <citation type="journal article" date="2023" name="Science">
        <title>Genome structures resolve the early diversification of teleost fishes.</title>
        <authorList>
            <person name="Parey E."/>
            <person name="Louis A."/>
            <person name="Montfort J."/>
            <person name="Bouchez O."/>
            <person name="Roques C."/>
            <person name="Iampietro C."/>
            <person name="Lluch J."/>
            <person name="Castinel A."/>
            <person name="Donnadieu C."/>
            <person name="Desvignes T."/>
            <person name="Floi Bucao C."/>
            <person name="Jouanno E."/>
            <person name="Wen M."/>
            <person name="Mejri S."/>
            <person name="Dirks R."/>
            <person name="Jansen H."/>
            <person name="Henkel C."/>
            <person name="Chen W.J."/>
            <person name="Zahm M."/>
            <person name="Cabau C."/>
            <person name="Klopp C."/>
            <person name="Thompson A.W."/>
            <person name="Robinson-Rechavi M."/>
            <person name="Braasch I."/>
            <person name="Lecointre G."/>
            <person name="Bobe J."/>
            <person name="Postlethwait J.H."/>
            <person name="Berthelot C."/>
            <person name="Roest Crollius H."/>
            <person name="Guiguen Y."/>
        </authorList>
    </citation>
    <scope>NUCLEOTIDE SEQUENCE</scope>
    <source>
        <strain evidence="4">WJC10195</strain>
    </source>
</reference>
<dbReference type="Gene3D" id="1.10.10.750">
    <property type="entry name" value="Ypt/Rab-GAP domain of gyp1p, domain 1"/>
    <property type="match status" value="1"/>
</dbReference>
<dbReference type="EMBL" id="JAINUF010000001">
    <property type="protein sequence ID" value="KAJ8382389.1"/>
    <property type="molecule type" value="Genomic_DNA"/>
</dbReference>
<dbReference type="Gene3D" id="1.10.8.270">
    <property type="entry name" value="putative rabgap domain of human tbc1 domain family member 14 like domains"/>
    <property type="match status" value="1"/>
</dbReference>
<comment type="caution">
    <text evidence="4">The sequence shown here is derived from an EMBL/GenBank/DDBJ whole genome shotgun (WGS) entry which is preliminary data.</text>
</comment>